<evidence type="ECO:0000256" key="4">
    <source>
        <dbReference type="ARBA" id="ARBA00022989"/>
    </source>
</evidence>
<dbReference type="GO" id="GO:0005886">
    <property type="term" value="C:plasma membrane"/>
    <property type="evidence" value="ECO:0007669"/>
    <property type="project" value="UniProtKB-SubCell"/>
</dbReference>
<dbReference type="NCBIfam" id="TIGR00704">
    <property type="entry name" value="NaPi_cotrn_rel"/>
    <property type="match status" value="1"/>
</dbReference>
<dbReference type="PANTHER" id="PTHR10010">
    <property type="entry name" value="SOLUTE CARRIER FAMILY 34 SODIUM PHOSPHATE , MEMBER 2-RELATED"/>
    <property type="match status" value="1"/>
</dbReference>
<feature type="transmembrane region" description="Helical" evidence="6">
    <location>
        <begin position="172"/>
        <end position="196"/>
    </location>
</feature>
<evidence type="ECO:0000256" key="6">
    <source>
        <dbReference type="SAM" id="Phobius"/>
    </source>
</evidence>
<evidence type="ECO:0000313" key="8">
    <source>
        <dbReference type="Proteomes" id="UP000198935"/>
    </source>
</evidence>
<evidence type="ECO:0000256" key="3">
    <source>
        <dbReference type="ARBA" id="ARBA00022692"/>
    </source>
</evidence>
<dbReference type="Proteomes" id="UP000198935">
    <property type="component" value="Unassembled WGS sequence"/>
</dbReference>
<dbReference type="InterPro" id="IPR003841">
    <property type="entry name" value="Na/Pi_transpt"/>
</dbReference>
<accession>A0A1H3KHM7</accession>
<dbReference type="InterPro" id="IPR004633">
    <property type="entry name" value="NaPi_cotrn-rel/YqeW-like"/>
</dbReference>
<keyword evidence="8" id="KW-1185">Reference proteome</keyword>
<dbReference type="OrthoDB" id="9763003at2"/>
<proteinExistence type="predicted"/>
<keyword evidence="2" id="KW-1003">Cell membrane</keyword>
<feature type="transmembrane region" description="Helical" evidence="6">
    <location>
        <begin position="126"/>
        <end position="152"/>
    </location>
</feature>
<protein>
    <submittedName>
        <fullName evidence="7">Phosphate:Na+ symporter</fullName>
    </submittedName>
</protein>
<reference evidence="8" key="1">
    <citation type="submission" date="2016-10" db="EMBL/GenBank/DDBJ databases">
        <authorList>
            <person name="Varghese N."/>
            <person name="Submissions S."/>
        </authorList>
    </citation>
    <scope>NUCLEOTIDE SEQUENCE [LARGE SCALE GENOMIC DNA]</scope>
    <source>
        <strain evidence="8">SP</strain>
    </source>
</reference>
<dbReference type="Pfam" id="PF02690">
    <property type="entry name" value="Na_Pi_cotrans"/>
    <property type="match status" value="2"/>
</dbReference>
<dbReference type="AlphaFoldDB" id="A0A1H3KHM7"/>
<feature type="transmembrane region" description="Helical" evidence="6">
    <location>
        <begin position="239"/>
        <end position="263"/>
    </location>
</feature>
<dbReference type="PANTHER" id="PTHR10010:SF46">
    <property type="entry name" value="SODIUM-DEPENDENT PHOSPHATE TRANSPORT PROTEIN 2B"/>
    <property type="match status" value="1"/>
</dbReference>
<organism evidence="7 8">
    <name type="scientific">Evansella caseinilytica</name>
    <dbReference type="NCBI Taxonomy" id="1503961"/>
    <lineage>
        <taxon>Bacteria</taxon>
        <taxon>Bacillati</taxon>
        <taxon>Bacillota</taxon>
        <taxon>Bacilli</taxon>
        <taxon>Bacillales</taxon>
        <taxon>Bacillaceae</taxon>
        <taxon>Evansella</taxon>
    </lineage>
</organism>
<name>A0A1H3KHM7_9BACI</name>
<evidence type="ECO:0000313" key="7">
    <source>
        <dbReference type="EMBL" id="SDY51616.1"/>
    </source>
</evidence>
<keyword evidence="3 6" id="KW-0812">Transmembrane</keyword>
<dbReference type="NCBIfam" id="NF037997">
    <property type="entry name" value="Na_Pi_symport"/>
    <property type="match status" value="1"/>
</dbReference>
<evidence type="ECO:0000256" key="1">
    <source>
        <dbReference type="ARBA" id="ARBA00004651"/>
    </source>
</evidence>
<feature type="transmembrane region" description="Helical" evidence="6">
    <location>
        <begin position="48"/>
        <end position="74"/>
    </location>
</feature>
<keyword evidence="5 6" id="KW-0472">Membrane</keyword>
<dbReference type="EMBL" id="FNPI01000002">
    <property type="protein sequence ID" value="SDY51616.1"/>
    <property type="molecule type" value="Genomic_DNA"/>
</dbReference>
<evidence type="ECO:0000256" key="5">
    <source>
        <dbReference type="ARBA" id="ARBA00023136"/>
    </source>
</evidence>
<dbReference type="STRING" id="1503961.SAMN05421736_102154"/>
<dbReference type="GO" id="GO:0044341">
    <property type="term" value="P:sodium-dependent phosphate transport"/>
    <property type="evidence" value="ECO:0007669"/>
    <property type="project" value="InterPro"/>
</dbReference>
<feature type="transmembrane region" description="Helical" evidence="6">
    <location>
        <begin position="6"/>
        <end position="27"/>
    </location>
</feature>
<keyword evidence="4 6" id="KW-1133">Transmembrane helix</keyword>
<feature type="transmembrane region" description="Helical" evidence="6">
    <location>
        <begin position="203"/>
        <end position="227"/>
    </location>
</feature>
<sequence>MNDIFSLFIIYISLFLFGMTVMRQGLIQLQGRKLSVILQKAVDHPGKGMLLGAVVTALLQSSSAVMVITVGLVASKVISFRHSIGIILGANIGTVITLEILAFDLSWLIFPLLLLGVPLIMTKSQLLFCTGCFLFGFSSIIVAMHGFEALAYPLSSVPAVYDWLLTANSHEVVSITIGILLSAVIQSSSAVTAIAMSFMNETLLTLPGGIGIMLGANLGTCATAWLSSLGGSKESKLTAYAHIWLNLFGIFLFFPFIQLFAAIVGNLGSSPAQQLAHATLIYNVICSLIVFPFLEPFSKFLQWIHRTPLTEYPLK</sequence>
<dbReference type="GO" id="GO:0005436">
    <property type="term" value="F:sodium:phosphate symporter activity"/>
    <property type="evidence" value="ECO:0007669"/>
    <property type="project" value="InterPro"/>
</dbReference>
<evidence type="ECO:0000256" key="2">
    <source>
        <dbReference type="ARBA" id="ARBA00022475"/>
    </source>
</evidence>
<comment type="subcellular location">
    <subcellularLocation>
        <location evidence="1">Cell membrane</location>
        <topology evidence="1">Multi-pass membrane protein</topology>
    </subcellularLocation>
</comment>
<feature type="transmembrane region" description="Helical" evidence="6">
    <location>
        <begin position="275"/>
        <end position="294"/>
    </location>
</feature>
<gene>
    <name evidence="7" type="ORF">SAMN05421736_102154</name>
</gene>
<feature type="transmembrane region" description="Helical" evidence="6">
    <location>
        <begin position="86"/>
        <end position="114"/>
    </location>
</feature>